<dbReference type="InterPro" id="IPR056209">
    <property type="entry name" value="SU10_adaptor"/>
</dbReference>
<evidence type="ECO:0000313" key="1">
    <source>
        <dbReference type="EMBL" id="RMB11924.1"/>
    </source>
</evidence>
<name>A0A3M0CQT3_9PROT</name>
<proteinExistence type="predicted"/>
<dbReference type="Proteomes" id="UP000271227">
    <property type="component" value="Unassembled WGS sequence"/>
</dbReference>
<evidence type="ECO:0000313" key="2">
    <source>
        <dbReference type="Proteomes" id="UP000271227"/>
    </source>
</evidence>
<dbReference type="OrthoDB" id="9181825at2"/>
<dbReference type="InParanoid" id="A0A3M0CQT3"/>
<sequence>MNFLDLCRKTAKLSGTLGDGVPASVVGQTGRVALIVQLVADAWVTVQNARPDWLWRRAAFEKPLPPGTPAVTAAGLALDRFGAWLTPRPDWYVWREADGPDSAARVIFLPWTAFSDRYGHPAARPGPVRHMTVRPGDRALMAGPVPDAPHRLRGHYVKSPQVLAGNADTPDLPAHHHDVIVDTALRMLHAYDEADFRLAVSERDVAARMAALVHEQVETPYLAVEPIA</sequence>
<dbReference type="AlphaFoldDB" id="A0A3M0CQT3"/>
<keyword evidence="2" id="KW-1185">Reference proteome</keyword>
<organism evidence="1 2">
    <name type="scientific">Eilatimonas milleporae</name>
    <dbReference type="NCBI Taxonomy" id="911205"/>
    <lineage>
        <taxon>Bacteria</taxon>
        <taxon>Pseudomonadati</taxon>
        <taxon>Pseudomonadota</taxon>
        <taxon>Alphaproteobacteria</taxon>
        <taxon>Kordiimonadales</taxon>
        <taxon>Kordiimonadaceae</taxon>
        <taxon>Eilatimonas</taxon>
    </lineage>
</organism>
<dbReference type="EMBL" id="REFR01000009">
    <property type="protein sequence ID" value="RMB11924.1"/>
    <property type="molecule type" value="Genomic_DNA"/>
</dbReference>
<protein>
    <submittedName>
        <fullName evidence="1">Uncharacterized protein</fullName>
    </submittedName>
</protein>
<accession>A0A3M0CQT3</accession>
<comment type="caution">
    <text evidence="1">The sequence shown here is derived from an EMBL/GenBank/DDBJ whole genome shotgun (WGS) entry which is preliminary data.</text>
</comment>
<reference evidence="1 2" key="1">
    <citation type="submission" date="2018-10" db="EMBL/GenBank/DDBJ databases">
        <title>Genomic Encyclopedia of Archaeal and Bacterial Type Strains, Phase II (KMG-II): from individual species to whole genera.</title>
        <authorList>
            <person name="Goeker M."/>
        </authorList>
    </citation>
    <scope>NUCLEOTIDE SEQUENCE [LARGE SCALE GENOMIC DNA]</scope>
    <source>
        <strain evidence="1 2">DSM 25217</strain>
    </source>
</reference>
<dbReference type="Pfam" id="PF24175">
    <property type="entry name" value="SU10_adaptor"/>
    <property type="match status" value="1"/>
</dbReference>
<dbReference type="RefSeq" id="WP_121937152.1">
    <property type="nucleotide sequence ID" value="NZ_REFR01000009.1"/>
</dbReference>
<gene>
    <name evidence="1" type="ORF">BXY39_0411</name>
</gene>